<gene>
    <name evidence="1" type="ORF">L3Q82_020857</name>
</gene>
<comment type="caution">
    <text evidence="1">The sequence shown here is derived from an EMBL/GenBank/DDBJ whole genome shotgun (WGS) entry which is preliminary data.</text>
</comment>
<protein>
    <submittedName>
        <fullName evidence="1">Uncharacterized protein</fullName>
    </submittedName>
</protein>
<accession>A0ACB8V8T0</accession>
<proteinExistence type="predicted"/>
<dbReference type="Proteomes" id="UP000831701">
    <property type="component" value="Chromosome 24"/>
</dbReference>
<reference evidence="1" key="1">
    <citation type="submission" date="2022-04" db="EMBL/GenBank/DDBJ databases">
        <title>Jade perch genome.</title>
        <authorList>
            <person name="Chao B."/>
        </authorList>
    </citation>
    <scope>NUCLEOTIDE SEQUENCE</scope>
    <source>
        <strain evidence="1">CB-2022</strain>
    </source>
</reference>
<name>A0ACB8V8T0_9TELE</name>
<evidence type="ECO:0000313" key="1">
    <source>
        <dbReference type="EMBL" id="KAI3352040.1"/>
    </source>
</evidence>
<dbReference type="EMBL" id="CM041554">
    <property type="protein sequence ID" value="KAI3352040.1"/>
    <property type="molecule type" value="Genomic_DNA"/>
</dbReference>
<organism evidence="1 2">
    <name type="scientific">Scortum barcoo</name>
    <name type="common">barcoo grunter</name>
    <dbReference type="NCBI Taxonomy" id="214431"/>
    <lineage>
        <taxon>Eukaryota</taxon>
        <taxon>Metazoa</taxon>
        <taxon>Chordata</taxon>
        <taxon>Craniata</taxon>
        <taxon>Vertebrata</taxon>
        <taxon>Euteleostomi</taxon>
        <taxon>Actinopterygii</taxon>
        <taxon>Neopterygii</taxon>
        <taxon>Teleostei</taxon>
        <taxon>Neoteleostei</taxon>
        <taxon>Acanthomorphata</taxon>
        <taxon>Eupercaria</taxon>
        <taxon>Centrarchiformes</taxon>
        <taxon>Terapontoidei</taxon>
        <taxon>Terapontidae</taxon>
        <taxon>Scortum</taxon>
    </lineage>
</organism>
<sequence>MSLSWLAGNASGIPPEELEEVSGVREVWASLLRLLPPRNPVPDQADENGWMDIRQVLYQHQHIPSCPELLENLSDWHQQVQQRSASYVDVEAAAGCVEVEAAAGCVNVEVATSSVEAEKAAGWVEEAEGRPGIDTGFRRDDPWQVEEEEEVLMEQEGQ</sequence>
<keyword evidence="2" id="KW-1185">Reference proteome</keyword>
<evidence type="ECO:0000313" key="2">
    <source>
        <dbReference type="Proteomes" id="UP000831701"/>
    </source>
</evidence>